<organism evidence="11 12">
    <name type="scientific">Caenimonas sedimenti</name>
    <dbReference type="NCBI Taxonomy" id="2596921"/>
    <lineage>
        <taxon>Bacteria</taxon>
        <taxon>Pseudomonadati</taxon>
        <taxon>Pseudomonadota</taxon>
        <taxon>Betaproteobacteria</taxon>
        <taxon>Burkholderiales</taxon>
        <taxon>Comamonadaceae</taxon>
        <taxon>Caenimonas</taxon>
    </lineage>
</organism>
<comment type="function">
    <text evidence="6 9">Catalyzes cyclization of the linear tetrapyrrole, hydroxymethylbilane, to the macrocyclic uroporphyrinogen III.</text>
</comment>
<evidence type="ECO:0000256" key="6">
    <source>
        <dbReference type="ARBA" id="ARBA00037589"/>
    </source>
</evidence>
<evidence type="ECO:0000313" key="11">
    <source>
        <dbReference type="EMBL" id="TWO68914.1"/>
    </source>
</evidence>
<dbReference type="SUPFAM" id="SSF69618">
    <property type="entry name" value="HemD-like"/>
    <property type="match status" value="1"/>
</dbReference>
<dbReference type="CDD" id="cd06578">
    <property type="entry name" value="HemD"/>
    <property type="match status" value="1"/>
</dbReference>
<dbReference type="GO" id="GO:0006780">
    <property type="term" value="P:uroporphyrinogen III biosynthetic process"/>
    <property type="evidence" value="ECO:0007669"/>
    <property type="project" value="UniProtKB-UniRule"/>
</dbReference>
<dbReference type="Proteomes" id="UP000318199">
    <property type="component" value="Unassembled WGS sequence"/>
</dbReference>
<evidence type="ECO:0000313" key="12">
    <source>
        <dbReference type="Proteomes" id="UP000318199"/>
    </source>
</evidence>
<proteinExistence type="inferred from homology"/>
<dbReference type="InterPro" id="IPR039793">
    <property type="entry name" value="UROS/Hem4"/>
</dbReference>
<dbReference type="Pfam" id="PF02602">
    <property type="entry name" value="HEM4"/>
    <property type="match status" value="1"/>
</dbReference>
<dbReference type="GO" id="GO:0006782">
    <property type="term" value="P:protoporphyrinogen IX biosynthetic process"/>
    <property type="evidence" value="ECO:0007669"/>
    <property type="project" value="UniProtKB-UniRule"/>
</dbReference>
<name>A0A562ZL57_9BURK</name>
<evidence type="ECO:0000256" key="3">
    <source>
        <dbReference type="ARBA" id="ARBA00013109"/>
    </source>
</evidence>
<dbReference type="AlphaFoldDB" id="A0A562ZL57"/>
<dbReference type="OrthoDB" id="9787650at2"/>
<dbReference type="RefSeq" id="WP_145895065.1">
    <property type="nucleotide sequence ID" value="NZ_VOBQ01000017.1"/>
</dbReference>
<gene>
    <name evidence="11" type="ORF">FN976_21200</name>
</gene>
<evidence type="ECO:0000256" key="8">
    <source>
        <dbReference type="ARBA" id="ARBA00048617"/>
    </source>
</evidence>
<evidence type="ECO:0000256" key="5">
    <source>
        <dbReference type="ARBA" id="ARBA00023244"/>
    </source>
</evidence>
<dbReference type="PANTHER" id="PTHR38042">
    <property type="entry name" value="UROPORPHYRINOGEN-III SYNTHASE, CHLOROPLASTIC"/>
    <property type="match status" value="1"/>
</dbReference>
<evidence type="ECO:0000256" key="9">
    <source>
        <dbReference type="RuleBase" id="RU366031"/>
    </source>
</evidence>
<dbReference type="EC" id="4.2.1.75" evidence="3 9"/>
<evidence type="ECO:0000259" key="10">
    <source>
        <dbReference type="Pfam" id="PF02602"/>
    </source>
</evidence>
<keyword evidence="5 9" id="KW-0627">Porphyrin biosynthesis</keyword>
<comment type="caution">
    <text evidence="11">The sequence shown here is derived from an EMBL/GenBank/DDBJ whole genome shotgun (WGS) entry which is preliminary data.</text>
</comment>
<evidence type="ECO:0000256" key="7">
    <source>
        <dbReference type="ARBA" id="ARBA00040167"/>
    </source>
</evidence>
<dbReference type="InterPro" id="IPR003754">
    <property type="entry name" value="4pyrrol_synth_uPrphyn_synth"/>
</dbReference>
<dbReference type="GO" id="GO:0004852">
    <property type="term" value="F:uroporphyrinogen-III synthase activity"/>
    <property type="evidence" value="ECO:0007669"/>
    <property type="project" value="UniProtKB-UniRule"/>
</dbReference>
<sequence>MRVVLTRPEPESRAWAADFAARGIDPLVLPLIAIGPAPDPTAVRAAWARLSACQAALFVSANAVQGFFAAGAAWPAGPRAWAPGPGTRDALRAAGVPAACIDAPAPDAEQFDSEALWREVGPQVRTGGAVLLVRGGDATGRAAGREWLAEQVAARGARTESVVAYTRGAPGWTGSQLAAAREASADGSLWLFSSSEAVGHLRALLPGQDWSAARALATHPRIAVAARDAGFGVVDETRPALGDVLASIESRR</sequence>
<dbReference type="PANTHER" id="PTHR38042:SF1">
    <property type="entry name" value="UROPORPHYRINOGEN-III SYNTHASE, CHLOROPLASTIC"/>
    <property type="match status" value="1"/>
</dbReference>
<comment type="similarity">
    <text evidence="2 9">Belongs to the uroporphyrinogen-III synthase family.</text>
</comment>
<evidence type="ECO:0000256" key="4">
    <source>
        <dbReference type="ARBA" id="ARBA00023239"/>
    </source>
</evidence>
<reference evidence="11 12" key="1">
    <citation type="submission" date="2019-07" db="EMBL/GenBank/DDBJ databases">
        <title>Caenimonas sedimenti sp. nov., isolated from activated sludge.</title>
        <authorList>
            <person name="Xu J."/>
        </authorList>
    </citation>
    <scope>NUCLEOTIDE SEQUENCE [LARGE SCALE GENOMIC DNA]</scope>
    <source>
        <strain evidence="11 12">HX-9-20</strain>
    </source>
</reference>
<keyword evidence="12" id="KW-1185">Reference proteome</keyword>
<dbReference type="EMBL" id="VOBQ01000017">
    <property type="protein sequence ID" value="TWO68914.1"/>
    <property type="molecule type" value="Genomic_DNA"/>
</dbReference>
<dbReference type="InterPro" id="IPR036108">
    <property type="entry name" value="4pyrrol_syn_uPrphyn_synt_sf"/>
</dbReference>
<feature type="domain" description="Tetrapyrrole biosynthesis uroporphyrinogen III synthase" evidence="10">
    <location>
        <begin position="14"/>
        <end position="234"/>
    </location>
</feature>
<comment type="catalytic activity">
    <reaction evidence="8 9">
        <text>hydroxymethylbilane = uroporphyrinogen III + H2O</text>
        <dbReference type="Rhea" id="RHEA:18965"/>
        <dbReference type="ChEBI" id="CHEBI:15377"/>
        <dbReference type="ChEBI" id="CHEBI:57308"/>
        <dbReference type="ChEBI" id="CHEBI:57845"/>
        <dbReference type="EC" id="4.2.1.75"/>
    </reaction>
</comment>
<protein>
    <recommendedName>
        <fullName evidence="7 9">Uroporphyrinogen-III synthase</fullName>
        <ecNumber evidence="3 9">4.2.1.75</ecNumber>
    </recommendedName>
</protein>
<comment type="pathway">
    <text evidence="1 9">Porphyrin-containing compound metabolism; protoporphyrin-IX biosynthesis; coproporphyrinogen-III from 5-aminolevulinate: step 3/4.</text>
</comment>
<evidence type="ECO:0000256" key="1">
    <source>
        <dbReference type="ARBA" id="ARBA00004772"/>
    </source>
</evidence>
<accession>A0A562ZL57</accession>
<keyword evidence="4 9" id="KW-0456">Lyase</keyword>
<dbReference type="Gene3D" id="3.40.50.10090">
    <property type="match status" value="2"/>
</dbReference>
<evidence type="ECO:0000256" key="2">
    <source>
        <dbReference type="ARBA" id="ARBA00008133"/>
    </source>
</evidence>